<evidence type="ECO:0008006" key="2">
    <source>
        <dbReference type="Google" id="ProtNLM"/>
    </source>
</evidence>
<protein>
    <recommendedName>
        <fullName evidence="2">CHHC U11-48K-type domain-containing protein</fullName>
    </recommendedName>
</protein>
<name>A0A1Y1LHW5_PHOPY</name>
<organism evidence="1">
    <name type="scientific">Photinus pyralis</name>
    <name type="common">Common eastern firefly</name>
    <name type="synonym">Lampyris pyralis</name>
    <dbReference type="NCBI Taxonomy" id="7054"/>
    <lineage>
        <taxon>Eukaryota</taxon>
        <taxon>Metazoa</taxon>
        <taxon>Ecdysozoa</taxon>
        <taxon>Arthropoda</taxon>
        <taxon>Hexapoda</taxon>
        <taxon>Insecta</taxon>
        <taxon>Pterygota</taxon>
        <taxon>Neoptera</taxon>
        <taxon>Endopterygota</taxon>
        <taxon>Coleoptera</taxon>
        <taxon>Polyphaga</taxon>
        <taxon>Elateriformia</taxon>
        <taxon>Elateroidea</taxon>
        <taxon>Lampyridae</taxon>
        <taxon>Lampyrinae</taxon>
        <taxon>Photinus</taxon>
    </lineage>
</organism>
<dbReference type="AlphaFoldDB" id="A0A1Y1LHW5"/>
<proteinExistence type="predicted"/>
<evidence type="ECO:0000313" key="1">
    <source>
        <dbReference type="EMBL" id="JAV71166.1"/>
    </source>
</evidence>
<reference evidence="1" key="1">
    <citation type="journal article" date="2016" name="Sci. Rep.">
        <title>Molecular characterization of firefly nuptial gifts: a multi-omics approach sheds light on postcopulatory sexual selection.</title>
        <authorList>
            <person name="Al-Wathiqui N."/>
            <person name="Fallon T.R."/>
            <person name="South A."/>
            <person name="Weng J.K."/>
            <person name="Lewis S.M."/>
        </authorList>
    </citation>
    <scope>NUCLEOTIDE SEQUENCE</scope>
</reference>
<accession>A0A1Y1LHW5</accession>
<sequence length="132" mass="15364">MDFNLDVRLKQLESLEHYINSSRGKVTSVLNRLKWNVQDLVKDNQLIKCSVDPHHRVHINSSDEHIHKCSLRKEGYTLDEDFLSEPVHNPKSSIFIDDHMKIDVLSNAHRASSNFKSDKTSLLILCFCFFLQ</sequence>
<dbReference type="EMBL" id="GEZM01060244">
    <property type="protein sequence ID" value="JAV71166.1"/>
    <property type="molecule type" value="Transcribed_RNA"/>
</dbReference>